<evidence type="ECO:0000313" key="2">
    <source>
        <dbReference type="Proteomes" id="UP000249661"/>
    </source>
</evidence>
<dbReference type="Proteomes" id="UP000249661">
    <property type="component" value="Unassembled WGS sequence"/>
</dbReference>
<reference evidence="1" key="1">
    <citation type="submission" date="2018-02" db="EMBL/GenBank/DDBJ databases">
        <title>The genomes of Aspergillus section Nigri reveals drivers in fungal speciation.</title>
        <authorList>
            <consortium name="DOE Joint Genome Institute"/>
            <person name="Vesth T.C."/>
            <person name="Nybo J."/>
            <person name="Theobald S."/>
            <person name="Brandl J."/>
            <person name="Frisvad J.C."/>
            <person name="Nielsen K.F."/>
            <person name="Lyhne E.K."/>
            <person name="Kogle M.E."/>
            <person name="Kuo A."/>
            <person name="Riley R."/>
            <person name="Clum A."/>
            <person name="Nolan M."/>
            <person name="Lipzen A."/>
            <person name="Salamov A."/>
            <person name="Henrissat B."/>
            <person name="Wiebenga A."/>
            <person name="De vries R.P."/>
            <person name="Grigoriev I.V."/>
            <person name="Mortensen U.H."/>
            <person name="Andersen M.R."/>
            <person name="Baker S.E."/>
        </authorList>
    </citation>
    <scope>NUCLEOTIDE SEQUENCE</scope>
    <source>
        <strain evidence="1">CBS 121060</strain>
    </source>
</reference>
<gene>
    <name evidence="1" type="ORF">BO66DRAFT_392040</name>
</gene>
<name>A0ACD1H8V0_9EURO</name>
<dbReference type="EMBL" id="KZ824956">
    <property type="protein sequence ID" value="RAH70236.1"/>
    <property type="molecule type" value="Genomic_DNA"/>
</dbReference>
<organism evidence="1 2">
    <name type="scientific">Aspergillus aculeatinus CBS 121060</name>
    <dbReference type="NCBI Taxonomy" id="1448322"/>
    <lineage>
        <taxon>Eukaryota</taxon>
        <taxon>Fungi</taxon>
        <taxon>Dikarya</taxon>
        <taxon>Ascomycota</taxon>
        <taxon>Pezizomycotina</taxon>
        <taxon>Eurotiomycetes</taxon>
        <taxon>Eurotiomycetidae</taxon>
        <taxon>Eurotiales</taxon>
        <taxon>Aspergillaceae</taxon>
        <taxon>Aspergillus</taxon>
        <taxon>Aspergillus subgen. Circumdati</taxon>
    </lineage>
</organism>
<evidence type="ECO:0000313" key="1">
    <source>
        <dbReference type="EMBL" id="RAH70236.1"/>
    </source>
</evidence>
<sequence length="52" mass="5739">MGLSQRVKLVVGWGILELQSVVLVAAVSGIVDDVHAKGRMFDFVKGYSRNYE</sequence>
<proteinExistence type="predicted"/>
<protein>
    <submittedName>
        <fullName evidence="1">Uncharacterized protein</fullName>
    </submittedName>
</protein>
<accession>A0ACD1H8V0</accession>
<keyword evidence="2" id="KW-1185">Reference proteome</keyword>